<protein>
    <submittedName>
        <fullName evidence="1">Uncharacterized protein</fullName>
    </submittedName>
</protein>
<accession>A0ABP8J108</accession>
<dbReference type="RefSeq" id="WP_344989525.1">
    <property type="nucleotide sequence ID" value="NZ_BAABFR010000002.1"/>
</dbReference>
<dbReference type="EMBL" id="BAABFR010000002">
    <property type="protein sequence ID" value="GAA4383027.1"/>
    <property type="molecule type" value="Genomic_DNA"/>
</dbReference>
<proteinExistence type="predicted"/>
<name>A0ABP8J108_9ACTN</name>
<gene>
    <name evidence="1" type="ORF">GCM10023147_01620</name>
</gene>
<comment type="caution">
    <text evidence="1">The sequence shown here is derived from an EMBL/GenBank/DDBJ whole genome shotgun (WGS) entry which is preliminary data.</text>
</comment>
<reference evidence="2" key="1">
    <citation type="journal article" date="2019" name="Int. J. Syst. Evol. Microbiol.">
        <title>The Global Catalogue of Microorganisms (GCM) 10K type strain sequencing project: providing services to taxonomists for standard genome sequencing and annotation.</title>
        <authorList>
            <consortium name="The Broad Institute Genomics Platform"/>
            <consortium name="The Broad Institute Genome Sequencing Center for Infectious Disease"/>
            <person name="Wu L."/>
            <person name="Ma J."/>
        </authorList>
    </citation>
    <scope>NUCLEOTIDE SEQUENCE [LARGE SCALE GENOMIC DNA]</scope>
    <source>
        <strain evidence="2">JCM 17688</strain>
    </source>
</reference>
<keyword evidence="2" id="KW-1185">Reference proteome</keyword>
<dbReference type="Proteomes" id="UP001500635">
    <property type="component" value="Unassembled WGS sequence"/>
</dbReference>
<evidence type="ECO:0000313" key="1">
    <source>
        <dbReference type="EMBL" id="GAA4383027.1"/>
    </source>
</evidence>
<sequence length="92" mass="9459">MADFYVDTDAVLAATAFVPFAPGPGASYPQGSSDLDGAIDADTAQDAADIMPVVNAFTHGVATLAAADKDSVRVTELLDKAAVAKYRKIVGR</sequence>
<evidence type="ECO:0000313" key="2">
    <source>
        <dbReference type="Proteomes" id="UP001500635"/>
    </source>
</evidence>
<organism evidence="1 2">
    <name type="scientific">Tsukamurella soli</name>
    <dbReference type="NCBI Taxonomy" id="644556"/>
    <lineage>
        <taxon>Bacteria</taxon>
        <taxon>Bacillati</taxon>
        <taxon>Actinomycetota</taxon>
        <taxon>Actinomycetes</taxon>
        <taxon>Mycobacteriales</taxon>
        <taxon>Tsukamurellaceae</taxon>
        <taxon>Tsukamurella</taxon>
    </lineage>
</organism>